<feature type="domain" description="CSC1/OSCA1-like 7TM region" evidence="3">
    <location>
        <begin position="4"/>
        <end position="145"/>
    </location>
</feature>
<dbReference type="PANTHER" id="PTHR13018">
    <property type="entry name" value="PROBABLE MEMBRANE PROTEIN DUF221-RELATED"/>
    <property type="match status" value="1"/>
</dbReference>
<dbReference type="AlphaFoldDB" id="A0A388L1Y4"/>
<dbReference type="PANTHER" id="PTHR13018:SF5">
    <property type="entry name" value="RE44586P"/>
    <property type="match status" value="1"/>
</dbReference>
<dbReference type="InterPro" id="IPR003864">
    <property type="entry name" value="CSC1/OSCA1-like_7TM"/>
</dbReference>
<name>A0A388L1Y4_CHABU</name>
<feature type="transmembrane region" description="Helical" evidence="2">
    <location>
        <begin position="98"/>
        <end position="116"/>
    </location>
</feature>
<keyword evidence="2" id="KW-0812">Transmembrane</keyword>
<comment type="caution">
    <text evidence="4">The sequence shown here is derived from an EMBL/GenBank/DDBJ whole genome shotgun (WGS) entry which is preliminary data.</text>
</comment>
<dbReference type="GO" id="GO:0005227">
    <property type="term" value="F:calcium-activated cation channel activity"/>
    <property type="evidence" value="ECO:0007669"/>
    <property type="project" value="InterPro"/>
</dbReference>
<dbReference type="STRING" id="69332.A0A388L1Y4"/>
<sequence length="288" mass="32144">MSIRKFVVTGLVIVLIFFYLVPVTFVQGLAELRNLQKWLPVGGIVNIPIVGSFIAGFLPVLILSSAIYVLPGILYYLSYLEGFHSYSKIERAASGKLIFFYVVNTFFASVVSGSVLSELDRFLDAPKLIPERLAVAIPGKISNVYMPTYESGGQFWPQLHNRVIAVLILMQITVMGVLGTKQAVRAAPSMIPLPFLTLYFNKFCTDRFLSCFKKTSLESATAWDVMNHGNHLASNGDLDLQFCADAYQHPAMKPIMSYGERENEAEQPPSPSPVSREDNDNYYPPRNE</sequence>
<evidence type="ECO:0000259" key="3">
    <source>
        <dbReference type="Pfam" id="PF02714"/>
    </source>
</evidence>
<proteinExistence type="predicted"/>
<evidence type="ECO:0000313" key="5">
    <source>
        <dbReference type="Proteomes" id="UP000265515"/>
    </source>
</evidence>
<dbReference type="GO" id="GO:0005886">
    <property type="term" value="C:plasma membrane"/>
    <property type="evidence" value="ECO:0007669"/>
    <property type="project" value="TreeGrafter"/>
</dbReference>
<gene>
    <name evidence="4" type="primary">OSCA2.3</name>
    <name evidence="4" type="ORF">CBR_g22016</name>
</gene>
<keyword evidence="5" id="KW-1185">Reference proteome</keyword>
<evidence type="ECO:0000313" key="4">
    <source>
        <dbReference type="EMBL" id="GBG76268.1"/>
    </source>
</evidence>
<evidence type="ECO:0000256" key="1">
    <source>
        <dbReference type="SAM" id="MobiDB-lite"/>
    </source>
</evidence>
<protein>
    <recommendedName>
        <fullName evidence="3">CSC1/OSCA1-like 7TM region domain-containing protein</fullName>
    </recommendedName>
</protein>
<feature type="transmembrane region" description="Helical" evidence="2">
    <location>
        <begin position="7"/>
        <end position="29"/>
    </location>
</feature>
<dbReference type="Pfam" id="PF02714">
    <property type="entry name" value="RSN1_7TM"/>
    <property type="match status" value="1"/>
</dbReference>
<evidence type="ECO:0000256" key="2">
    <source>
        <dbReference type="SAM" id="Phobius"/>
    </source>
</evidence>
<dbReference type="Proteomes" id="UP000265515">
    <property type="component" value="Unassembled WGS sequence"/>
</dbReference>
<dbReference type="EMBL" id="BFEA01000241">
    <property type="protein sequence ID" value="GBG76268.1"/>
    <property type="molecule type" value="Genomic_DNA"/>
</dbReference>
<organism evidence="4 5">
    <name type="scientific">Chara braunii</name>
    <name type="common">Braun's stonewort</name>
    <dbReference type="NCBI Taxonomy" id="69332"/>
    <lineage>
        <taxon>Eukaryota</taxon>
        <taxon>Viridiplantae</taxon>
        <taxon>Streptophyta</taxon>
        <taxon>Charophyceae</taxon>
        <taxon>Charales</taxon>
        <taxon>Characeae</taxon>
        <taxon>Chara</taxon>
    </lineage>
</organism>
<dbReference type="Gramene" id="GBG76268">
    <property type="protein sequence ID" value="GBG76268"/>
    <property type="gene ID" value="CBR_g22016"/>
</dbReference>
<dbReference type="InterPro" id="IPR045122">
    <property type="entry name" value="Csc1-like"/>
</dbReference>
<reference evidence="4 5" key="1">
    <citation type="journal article" date="2018" name="Cell">
        <title>The Chara Genome: Secondary Complexity and Implications for Plant Terrestrialization.</title>
        <authorList>
            <person name="Nishiyama T."/>
            <person name="Sakayama H."/>
            <person name="Vries J.D."/>
            <person name="Buschmann H."/>
            <person name="Saint-Marcoux D."/>
            <person name="Ullrich K.K."/>
            <person name="Haas F.B."/>
            <person name="Vanderstraeten L."/>
            <person name="Becker D."/>
            <person name="Lang D."/>
            <person name="Vosolsobe S."/>
            <person name="Rombauts S."/>
            <person name="Wilhelmsson P.K.I."/>
            <person name="Janitza P."/>
            <person name="Kern R."/>
            <person name="Heyl A."/>
            <person name="Rumpler F."/>
            <person name="Villalobos L.I.A.C."/>
            <person name="Clay J.M."/>
            <person name="Skokan R."/>
            <person name="Toyoda A."/>
            <person name="Suzuki Y."/>
            <person name="Kagoshima H."/>
            <person name="Schijlen E."/>
            <person name="Tajeshwar N."/>
            <person name="Catarino B."/>
            <person name="Hetherington A.J."/>
            <person name="Saltykova A."/>
            <person name="Bonnot C."/>
            <person name="Breuninger H."/>
            <person name="Symeonidi A."/>
            <person name="Radhakrishnan G.V."/>
            <person name="Van Nieuwerburgh F."/>
            <person name="Deforce D."/>
            <person name="Chang C."/>
            <person name="Karol K.G."/>
            <person name="Hedrich R."/>
            <person name="Ulvskov P."/>
            <person name="Glockner G."/>
            <person name="Delwiche C.F."/>
            <person name="Petrasek J."/>
            <person name="Van de Peer Y."/>
            <person name="Friml J."/>
            <person name="Beilby M."/>
            <person name="Dolan L."/>
            <person name="Kohara Y."/>
            <person name="Sugano S."/>
            <person name="Fujiyama A."/>
            <person name="Delaux P.-M."/>
            <person name="Quint M."/>
            <person name="TheiBen G."/>
            <person name="Hagemann M."/>
            <person name="Harholt J."/>
            <person name="Dunand C."/>
            <person name="Zachgo S."/>
            <person name="Langdale J."/>
            <person name="Maumus F."/>
            <person name="Straeten D.V.D."/>
            <person name="Gould S.B."/>
            <person name="Rensing S.A."/>
        </authorList>
    </citation>
    <scope>NUCLEOTIDE SEQUENCE [LARGE SCALE GENOMIC DNA]</scope>
    <source>
        <strain evidence="4 5">S276</strain>
    </source>
</reference>
<dbReference type="OrthoDB" id="1689567at2759"/>
<keyword evidence="2" id="KW-1133">Transmembrane helix</keyword>
<feature type="region of interest" description="Disordered" evidence="1">
    <location>
        <begin position="257"/>
        <end position="288"/>
    </location>
</feature>
<feature type="transmembrane region" description="Helical" evidence="2">
    <location>
        <begin position="49"/>
        <end position="77"/>
    </location>
</feature>
<keyword evidence="2" id="KW-0472">Membrane</keyword>
<feature type="transmembrane region" description="Helical" evidence="2">
    <location>
        <begin position="163"/>
        <end position="180"/>
    </location>
</feature>
<accession>A0A388L1Y4</accession>